<evidence type="ECO:0000313" key="4">
    <source>
        <dbReference type="Proteomes" id="UP000606974"/>
    </source>
</evidence>
<accession>A0A8H7E451</accession>
<evidence type="ECO:0000259" key="2">
    <source>
        <dbReference type="PROSITE" id="PS50021"/>
    </source>
</evidence>
<dbReference type="AlphaFoldDB" id="A0A8H7E451"/>
<organism evidence="3 4">
    <name type="scientific">Endocarpon pusillum</name>
    <dbReference type="NCBI Taxonomy" id="364733"/>
    <lineage>
        <taxon>Eukaryota</taxon>
        <taxon>Fungi</taxon>
        <taxon>Dikarya</taxon>
        <taxon>Ascomycota</taxon>
        <taxon>Pezizomycotina</taxon>
        <taxon>Eurotiomycetes</taxon>
        <taxon>Chaetothyriomycetidae</taxon>
        <taxon>Verrucariales</taxon>
        <taxon>Verrucariaceae</taxon>
        <taxon>Endocarpon</taxon>
    </lineage>
</organism>
<dbReference type="PANTHER" id="PTHR47385:SF14">
    <property type="entry name" value="TRANSGELIN"/>
    <property type="match status" value="1"/>
</dbReference>
<comment type="caution">
    <text evidence="3">The sequence shown here is derived from an EMBL/GenBank/DDBJ whole genome shotgun (WGS) entry which is preliminary data.</text>
</comment>
<proteinExistence type="predicted"/>
<sequence>MASVSSLDKDLRKIRLDRYTPQAAKEVRDWIEEILGERLPTGDLLEALRDGLVLCRLVNKAVPPGVKAKQSNMPFVQRENISHFVRACQMPPLSLPDHDIFLTDDLYDAKDPAQVLQCILAFSRRANVVNPAAIPRPIGAKSRAKVVSPQLTGTSQSSHSKPPIGLPNRERGSSNASDLSATAWNPLAKGSYSGRISPTKGSGQMSPSGNVSSWSKKGDEGSTAPAWNIHQYGYMGGASQGNQGISFGARRQITSATPPVPSLAEKERRRREEEQEAERQRIQAEEAEQKRRLEREAEEEQRWQDETRRLREKEVQEAEAEKRRWDEEQRRWKEEEEARLREEREIEVQRVQERSRQHGNSDARLRGQFLSQYQAELDQKSQNEAHEASRSTSESQRIKDLEKQLELAKERERQYQQERQEKLKNNQVLGKRQPELEEQFRHSSPDQSPPRISSKPSNGDDSEDSEREYLRKEWQIHNDRGPRDQPPPPYAPKPTQAEPVPPARVKLEMDSSSRPLPPPRPLPDPSAYAPNLNRTDRYLSTNPAPAPSLPHSHRPADYSTTTEVDLENQRRRESQAKTKAGGWASKSLLEREMERERQRQREWEEEQQRTAEASRNLQEGVGPGQSWDIHQYGFMGGDSQNRGGHGLGVGGARRQIIGPRPPP</sequence>
<dbReference type="InterPro" id="IPR036872">
    <property type="entry name" value="CH_dom_sf"/>
</dbReference>
<feature type="compositionally biased region" description="Basic and acidic residues" evidence="1">
    <location>
        <begin position="567"/>
        <end position="576"/>
    </location>
</feature>
<feature type="compositionally biased region" description="Basic and acidic residues" evidence="1">
    <location>
        <begin position="467"/>
        <end position="483"/>
    </location>
</feature>
<evidence type="ECO:0000256" key="1">
    <source>
        <dbReference type="SAM" id="MobiDB-lite"/>
    </source>
</evidence>
<feature type="region of interest" description="Disordered" evidence="1">
    <location>
        <begin position="140"/>
        <end position="222"/>
    </location>
</feature>
<dbReference type="GO" id="GO:0007015">
    <property type="term" value="P:actin filament organization"/>
    <property type="evidence" value="ECO:0007669"/>
    <property type="project" value="TreeGrafter"/>
</dbReference>
<dbReference type="CDD" id="cd21210">
    <property type="entry name" value="CH_SCP1-like"/>
    <property type="match status" value="1"/>
</dbReference>
<dbReference type="GO" id="GO:0051015">
    <property type="term" value="F:actin filament binding"/>
    <property type="evidence" value="ECO:0007669"/>
    <property type="project" value="TreeGrafter"/>
</dbReference>
<dbReference type="InterPro" id="IPR050606">
    <property type="entry name" value="Calponin-like"/>
</dbReference>
<dbReference type="OrthoDB" id="21595at2759"/>
<feature type="compositionally biased region" description="Polar residues" evidence="1">
    <location>
        <begin position="194"/>
        <end position="215"/>
    </location>
</feature>
<reference evidence="3" key="1">
    <citation type="submission" date="2020-02" db="EMBL/GenBank/DDBJ databases">
        <authorList>
            <person name="Palmer J.M."/>
        </authorList>
    </citation>
    <scope>NUCLEOTIDE SEQUENCE</scope>
    <source>
        <strain evidence="3">EPUS1.4</strain>
        <tissue evidence="3">Thallus</tissue>
    </source>
</reference>
<dbReference type="SMART" id="SM00033">
    <property type="entry name" value="CH"/>
    <property type="match status" value="1"/>
</dbReference>
<dbReference type="PROSITE" id="PS50021">
    <property type="entry name" value="CH"/>
    <property type="match status" value="1"/>
</dbReference>
<feature type="compositionally biased region" description="Basic and acidic residues" evidence="1">
    <location>
        <begin position="377"/>
        <end position="389"/>
    </location>
</feature>
<gene>
    <name evidence="3" type="ORF">GJ744_008939</name>
</gene>
<dbReference type="PRINTS" id="PR00888">
    <property type="entry name" value="SM22CALPONIN"/>
</dbReference>
<keyword evidence="4" id="KW-1185">Reference proteome</keyword>
<protein>
    <recommendedName>
        <fullName evidence="2">Calponin-homology (CH) domain-containing protein</fullName>
    </recommendedName>
</protein>
<feature type="compositionally biased region" description="Basic and acidic residues" evidence="1">
    <location>
        <begin position="264"/>
        <end position="365"/>
    </location>
</feature>
<name>A0A8H7E451_9EURO</name>
<dbReference type="Pfam" id="PF00307">
    <property type="entry name" value="CH"/>
    <property type="match status" value="1"/>
</dbReference>
<dbReference type="EMBL" id="JAACFV010000050">
    <property type="protein sequence ID" value="KAF7508692.1"/>
    <property type="molecule type" value="Genomic_DNA"/>
</dbReference>
<dbReference type="GO" id="GO:0015629">
    <property type="term" value="C:actin cytoskeleton"/>
    <property type="evidence" value="ECO:0007669"/>
    <property type="project" value="TreeGrafter"/>
</dbReference>
<feature type="region of interest" description="Disordered" evidence="1">
    <location>
        <begin position="251"/>
        <end position="663"/>
    </location>
</feature>
<feature type="compositionally biased region" description="Polar residues" evidence="1">
    <location>
        <begin position="173"/>
        <end position="183"/>
    </location>
</feature>
<dbReference type="PANTHER" id="PTHR47385">
    <property type="entry name" value="CALPONIN"/>
    <property type="match status" value="1"/>
</dbReference>
<feature type="compositionally biased region" description="Pro residues" evidence="1">
    <location>
        <begin position="515"/>
        <end position="524"/>
    </location>
</feature>
<feature type="compositionally biased region" description="Basic and acidic residues" evidence="1">
    <location>
        <begin position="396"/>
        <end position="424"/>
    </location>
</feature>
<dbReference type="Gene3D" id="1.10.418.10">
    <property type="entry name" value="Calponin-like domain"/>
    <property type="match status" value="1"/>
</dbReference>
<dbReference type="SUPFAM" id="SSF47576">
    <property type="entry name" value="Calponin-homology domain, CH-domain"/>
    <property type="match status" value="1"/>
</dbReference>
<feature type="domain" description="Calponin-homology (CH)" evidence="2">
    <location>
        <begin position="21"/>
        <end position="127"/>
    </location>
</feature>
<feature type="compositionally biased region" description="Basic and acidic residues" evidence="1">
    <location>
        <begin position="432"/>
        <end position="444"/>
    </location>
</feature>
<evidence type="ECO:0000313" key="3">
    <source>
        <dbReference type="EMBL" id="KAF7508692.1"/>
    </source>
</evidence>
<feature type="compositionally biased region" description="Polar residues" evidence="1">
    <location>
        <begin position="450"/>
        <end position="459"/>
    </location>
</feature>
<dbReference type="InterPro" id="IPR003096">
    <property type="entry name" value="SM22_calponin"/>
</dbReference>
<dbReference type="InterPro" id="IPR001715">
    <property type="entry name" value="CH_dom"/>
</dbReference>
<feature type="compositionally biased region" description="Polar residues" evidence="1">
    <location>
        <begin position="149"/>
        <end position="160"/>
    </location>
</feature>
<feature type="compositionally biased region" description="Basic and acidic residues" evidence="1">
    <location>
        <begin position="588"/>
        <end position="609"/>
    </location>
</feature>
<dbReference type="Proteomes" id="UP000606974">
    <property type="component" value="Unassembled WGS sequence"/>
</dbReference>